<dbReference type="Pfam" id="PF04820">
    <property type="entry name" value="Trp_halogenase"/>
    <property type="match status" value="1"/>
</dbReference>
<dbReference type="InterPro" id="IPR036188">
    <property type="entry name" value="FAD/NAD-bd_sf"/>
</dbReference>
<name>A0A1I6M606_9BACT</name>
<evidence type="ECO:0000313" key="2">
    <source>
        <dbReference type="Proteomes" id="UP000199024"/>
    </source>
</evidence>
<evidence type="ECO:0000313" key="1">
    <source>
        <dbReference type="EMBL" id="SFS11048.1"/>
    </source>
</evidence>
<dbReference type="RefSeq" id="WP_089838732.1">
    <property type="nucleotide sequence ID" value="NZ_FOZL01000001.1"/>
</dbReference>
<dbReference type="GO" id="GO:0004497">
    <property type="term" value="F:monooxygenase activity"/>
    <property type="evidence" value="ECO:0007669"/>
    <property type="project" value="InterPro"/>
</dbReference>
<dbReference type="EMBL" id="FOZL01000001">
    <property type="protein sequence ID" value="SFS11048.1"/>
    <property type="molecule type" value="Genomic_DNA"/>
</dbReference>
<dbReference type="InterPro" id="IPR006905">
    <property type="entry name" value="Flavin_halogenase"/>
</dbReference>
<dbReference type="OrthoDB" id="9806565at2"/>
<proteinExistence type="predicted"/>
<dbReference type="AlphaFoldDB" id="A0A1I6M606"/>
<dbReference type="STRING" id="474950.SAMN05421771_1897"/>
<organism evidence="1 2">
    <name type="scientific">Granulicella pectinivorans</name>
    <dbReference type="NCBI Taxonomy" id="474950"/>
    <lineage>
        <taxon>Bacteria</taxon>
        <taxon>Pseudomonadati</taxon>
        <taxon>Acidobacteriota</taxon>
        <taxon>Terriglobia</taxon>
        <taxon>Terriglobales</taxon>
        <taxon>Acidobacteriaceae</taxon>
        <taxon>Granulicella</taxon>
    </lineage>
</organism>
<dbReference type="Gene3D" id="3.50.50.60">
    <property type="entry name" value="FAD/NAD(P)-binding domain"/>
    <property type="match status" value="1"/>
</dbReference>
<dbReference type="PROSITE" id="PS51257">
    <property type="entry name" value="PROKAR_LIPOPROTEIN"/>
    <property type="match status" value="1"/>
</dbReference>
<sequence length="368" mass="40109">MAGTRFDVAVIGAGPAGSACAASLCRRFPGLTVLLLERTRFEEQRIGEVLPAAALPVLRQIGFSKERLVGMSSSSHIASSAWGDARLLETHHLFSAAGQGFHLDRNRFDAALCFHAEASGAQVRRACSLRAAEREGEDWHLELSDGASVLSRFVVEATGRRCAFARGQGVRPQMLDRLIAYSRFFREGECDEKSIAIEACRHGWWYTAPLPGGRRIVSFLSDVDLARERGLPSSEAWTALFDETEHVAKLVHDVECGDEIVVRPASTGALSVAGGDGWLATGDALASCDPLAAQGITKALHSGVLASFVAVDALQGRAHEAHSRYGALMARHMEGFLRMHAVHYAHEMRWPDMPFWSRRHGVRLEEAA</sequence>
<gene>
    <name evidence="1" type="ORF">SAMN05421771_1897</name>
</gene>
<dbReference type="Proteomes" id="UP000199024">
    <property type="component" value="Unassembled WGS sequence"/>
</dbReference>
<protein>
    <submittedName>
        <fullName evidence="1">Dehydrogenase (Flavoprotein)</fullName>
    </submittedName>
</protein>
<dbReference type="Gene3D" id="3.30.9.100">
    <property type="match status" value="1"/>
</dbReference>
<accession>A0A1I6M606</accession>
<dbReference type="SUPFAM" id="SSF51905">
    <property type="entry name" value="FAD/NAD(P)-binding domain"/>
    <property type="match status" value="1"/>
</dbReference>
<keyword evidence="2" id="KW-1185">Reference proteome</keyword>
<dbReference type="InterPro" id="IPR050816">
    <property type="entry name" value="Flavin-dep_Halogenase_NPB"/>
</dbReference>
<dbReference type="PANTHER" id="PTHR43747">
    <property type="entry name" value="FAD-BINDING PROTEIN"/>
    <property type="match status" value="1"/>
</dbReference>
<reference evidence="1 2" key="1">
    <citation type="submission" date="2016-10" db="EMBL/GenBank/DDBJ databases">
        <authorList>
            <person name="de Groot N.N."/>
        </authorList>
    </citation>
    <scope>NUCLEOTIDE SEQUENCE [LARGE SCALE GENOMIC DNA]</scope>
    <source>
        <strain evidence="1 2">DSM 21001</strain>
    </source>
</reference>
<dbReference type="PANTHER" id="PTHR43747:SF1">
    <property type="entry name" value="SLR1998 PROTEIN"/>
    <property type="match status" value="1"/>
</dbReference>
<dbReference type="Pfam" id="PF13450">
    <property type="entry name" value="NAD_binding_8"/>
    <property type="match status" value="1"/>
</dbReference>